<dbReference type="Proteomes" id="UP000229278">
    <property type="component" value="Unassembled WGS sequence"/>
</dbReference>
<evidence type="ECO:0000256" key="4">
    <source>
        <dbReference type="ARBA" id="ARBA00023139"/>
    </source>
</evidence>
<feature type="signal peptide" evidence="6">
    <location>
        <begin position="1"/>
        <end position="22"/>
    </location>
</feature>
<reference evidence="8 9" key="1">
    <citation type="submission" date="2017-10" db="EMBL/GenBank/DDBJ databases">
        <title>Novel microbial diversity and functional potential in the marine mammal oral microbiome.</title>
        <authorList>
            <person name="Dudek N.K."/>
            <person name="Sun C.L."/>
            <person name="Burstein D."/>
            <person name="Kantor R.S."/>
            <person name="Aliaga Goltsman D.S."/>
            <person name="Bik E.M."/>
            <person name="Thomas B.C."/>
            <person name="Banfield J.F."/>
            <person name="Relman D.A."/>
        </authorList>
    </citation>
    <scope>NUCLEOTIDE SEQUENCE [LARGE SCALE GENOMIC DNA]</scope>
    <source>
        <strain evidence="8">DOLJORAL78_50_517</strain>
    </source>
</reference>
<keyword evidence="4" id="KW-0564">Palmitate</keyword>
<organism evidence="8 9">
    <name type="scientific">Candidatus Contendibacter odensensis</name>
    <dbReference type="NCBI Taxonomy" id="1400860"/>
    <lineage>
        <taxon>Bacteria</taxon>
        <taxon>Pseudomonadati</taxon>
        <taxon>Pseudomonadota</taxon>
        <taxon>Gammaproteobacteria</taxon>
        <taxon>Candidatus Competibacteraceae</taxon>
        <taxon>Candidatus Contendibacter</taxon>
    </lineage>
</organism>
<keyword evidence="5" id="KW-0449">Lipoprotein</keyword>
<dbReference type="Pfam" id="PF05433">
    <property type="entry name" value="Rick_17kDa_Anti"/>
    <property type="match status" value="1"/>
</dbReference>
<feature type="chain" id="PRO_5013620297" description="Glycine zipper 2TM domain-containing protein" evidence="6">
    <location>
        <begin position="23"/>
        <end position="155"/>
    </location>
</feature>
<sequence length="155" mass="15909">MKMTMVGAAVLAAGLTLSGCVASTSGSSYGRYQAREAQEVRLGYVDSVRKVQIEGSRSGVGAISGAALGGVAGNSVGRGRGRTAATIGGAVVGGLVGAAIEENATRNEGLEITVRLDNGRLIAVTQTADEPFYPGDRVRVMHGYDGTTRVAHDYY</sequence>
<dbReference type="InterPro" id="IPR051407">
    <property type="entry name" value="Bact_OM_lipoprot/Surf_antigen"/>
</dbReference>
<dbReference type="GO" id="GO:0009279">
    <property type="term" value="C:cell outer membrane"/>
    <property type="evidence" value="ECO:0007669"/>
    <property type="project" value="UniProtKB-SubCell"/>
</dbReference>
<evidence type="ECO:0000256" key="5">
    <source>
        <dbReference type="ARBA" id="ARBA00023288"/>
    </source>
</evidence>
<name>A0A2G6PF38_9GAMM</name>
<accession>A0A2G6PF38</accession>
<evidence type="ECO:0000256" key="2">
    <source>
        <dbReference type="ARBA" id="ARBA00022729"/>
    </source>
</evidence>
<comment type="subcellular location">
    <subcellularLocation>
        <location evidence="1">Cell outer membrane</location>
        <topology evidence="1">Lipid-anchor</topology>
    </subcellularLocation>
</comment>
<dbReference type="EMBL" id="PDTV01000007">
    <property type="protein sequence ID" value="PIE83181.1"/>
    <property type="molecule type" value="Genomic_DNA"/>
</dbReference>
<dbReference type="AlphaFoldDB" id="A0A2G6PF38"/>
<evidence type="ECO:0000256" key="3">
    <source>
        <dbReference type="ARBA" id="ARBA00023136"/>
    </source>
</evidence>
<evidence type="ECO:0000259" key="7">
    <source>
        <dbReference type="Pfam" id="PF05433"/>
    </source>
</evidence>
<evidence type="ECO:0000256" key="6">
    <source>
        <dbReference type="SAM" id="SignalP"/>
    </source>
</evidence>
<dbReference type="PROSITE" id="PS51257">
    <property type="entry name" value="PROKAR_LIPOPROTEIN"/>
    <property type="match status" value="1"/>
</dbReference>
<proteinExistence type="predicted"/>
<protein>
    <recommendedName>
        <fullName evidence="7">Glycine zipper 2TM domain-containing protein</fullName>
    </recommendedName>
</protein>
<keyword evidence="2 6" id="KW-0732">Signal</keyword>
<dbReference type="InterPro" id="IPR008816">
    <property type="entry name" value="Gly_zipper_2TM_dom"/>
</dbReference>
<evidence type="ECO:0000256" key="1">
    <source>
        <dbReference type="ARBA" id="ARBA00004459"/>
    </source>
</evidence>
<feature type="domain" description="Glycine zipper 2TM" evidence="7">
    <location>
        <begin position="61"/>
        <end position="101"/>
    </location>
</feature>
<evidence type="ECO:0000313" key="9">
    <source>
        <dbReference type="Proteomes" id="UP000229278"/>
    </source>
</evidence>
<comment type="caution">
    <text evidence="8">The sequence shown here is derived from an EMBL/GenBank/DDBJ whole genome shotgun (WGS) entry which is preliminary data.</text>
</comment>
<keyword evidence="3" id="KW-0472">Membrane</keyword>
<gene>
    <name evidence="8" type="ORF">CSA09_03240</name>
</gene>
<dbReference type="PANTHER" id="PTHR35603">
    <property type="match status" value="1"/>
</dbReference>
<dbReference type="PANTHER" id="PTHR35603:SF1">
    <property type="entry name" value="OUTER MEMBRANE LIPOPROTEIN SLYB"/>
    <property type="match status" value="1"/>
</dbReference>
<evidence type="ECO:0000313" key="8">
    <source>
        <dbReference type="EMBL" id="PIE83181.1"/>
    </source>
</evidence>